<dbReference type="OrthoDB" id="5120099at2"/>
<dbReference type="EMBL" id="RBZY01000064">
    <property type="protein sequence ID" value="RWR16150.1"/>
    <property type="molecule type" value="Genomic_DNA"/>
</dbReference>
<gene>
    <name evidence="2" type="ORF">D8Y23_14210</name>
</gene>
<sequence length="99" mass="10821">MTQWHPILAAVEGPTGTWRMVDPHGHEYGRVEIRRVSAGDRVVYKAVHDGEVIGWAGTLRLACFQVHMAFLSSLRPGGAPAADWGELTGNARKEADSLQ</sequence>
<name>A0A443J6F9_9MICO</name>
<feature type="region of interest" description="Disordered" evidence="1">
    <location>
        <begin position="80"/>
        <end position="99"/>
    </location>
</feature>
<proteinExistence type="predicted"/>
<evidence type="ECO:0000313" key="2">
    <source>
        <dbReference type="EMBL" id="RWR16150.1"/>
    </source>
</evidence>
<protein>
    <submittedName>
        <fullName evidence="2">Uncharacterized protein</fullName>
    </submittedName>
</protein>
<dbReference type="AlphaFoldDB" id="A0A443J6F9"/>
<comment type="caution">
    <text evidence="2">The sequence shown here is derived from an EMBL/GenBank/DDBJ whole genome shotgun (WGS) entry which is preliminary data.</text>
</comment>
<evidence type="ECO:0000256" key="1">
    <source>
        <dbReference type="SAM" id="MobiDB-lite"/>
    </source>
</evidence>
<reference evidence="2 3" key="1">
    <citation type="journal article" date="2018" name="Front. Microbiol.">
        <title>Novel Insights Into Bacterial Dimethylsulfoniopropionate Catabolism in the East China Sea.</title>
        <authorList>
            <person name="Liu J."/>
            <person name="Liu J."/>
            <person name="Zhang S.H."/>
            <person name="Liang J."/>
            <person name="Lin H."/>
            <person name="Song D."/>
            <person name="Yang G.P."/>
            <person name="Todd J.D."/>
            <person name="Zhang X.H."/>
        </authorList>
    </citation>
    <scope>NUCLEOTIDE SEQUENCE [LARGE SCALE GENOMIC DNA]</scope>
    <source>
        <strain evidence="2 3">ZYFD042</strain>
    </source>
</reference>
<organism evidence="2 3">
    <name type="scientific">Microbacterium enclense</name>
    <dbReference type="NCBI Taxonomy" id="993073"/>
    <lineage>
        <taxon>Bacteria</taxon>
        <taxon>Bacillati</taxon>
        <taxon>Actinomycetota</taxon>
        <taxon>Actinomycetes</taxon>
        <taxon>Micrococcales</taxon>
        <taxon>Microbacteriaceae</taxon>
        <taxon>Microbacterium</taxon>
    </lineage>
</organism>
<evidence type="ECO:0000313" key="3">
    <source>
        <dbReference type="Proteomes" id="UP000285970"/>
    </source>
</evidence>
<accession>A0A443J6F9</accession>
<dbReference type="RefSeq" id="WP_128218748.1">
    <property type="nucleotide sequence ID" value="NZ_RBZY01000064.1"/>
</dbReference>
<dbReference type="Proteomes" id="UP000285970">
    <property type="component" value="Unassembled WGS sequence"/>
</dbReference>